<feature type="domain" description="Large polyvalent protein-associated" evidence="1">
    <location>
        <begin position="202"/>
        <end position="273"/>
    </location>
</feature>
<name>A0ABS7ZQ26_9GAMM</name>
<evidence type="ECO:0000313" key="3">
    <source>
        <dbReference type="Proteomes" id="UP000714380"/>
    </source>
</evidence>
<evidence type="ECO:0000259" key="1">
    <source>
        <dbReference type="Pfam" id="PF18796"/>
    </source>
</evidence>
<organism evidence="2 3">
    <name type="scientific">Thalassolituus marinus</name>
    <dbReference type="NCBI Taxonomy" id="671053"/>
    <lineage>
        <taxon>Bacteria</taxon>
        <taxon>Pseudomonadati</taxon>
        <taxon>Pseudomonadota</taxon>
        <taxon>Gammaproteobacteria</taxon>
        <taxon>Oceanospirillales</taxon>
        <taxon>Oceanospirillaceae</taxon>
        <taxon>Thalassolituus</taxon>
    </lineage>
</organism>
<gene>
    <name evidence="2" type="ORF">I9W95_09250</name>
</gene>
<dbReference type="EMBL" id="JAEDAH010000043">
    <property type="protein sequence ID" value="MCA6063792.1"/>
    <property type="molecule type" value="Genomic_DNA"/>
</dbReference>
<evidence type="ECO:0000313" key="2">
    <source>
        <dbReference type="EMBL" id="MCA6063792.1"/>
    </source>
</evidence>
<protein>
    <recommendedName>
        <fullName evidence="1">Large polyvalent protein-associated domain-containing protein</fullName>
    </recommendedName>
</protein>
<dbReference type="RefSeq" id="WP_225674140.1">
    <property type="nucleotide sequence ID" value="NZ_JAEDAH010000043.1"/>
</dbReference>
<comment type="caution">
    <text evidence="2">The sequence shown here is derived from an EMBL/GenBank/DDBJ whole genome shotgun (WGS) entry which is preliminary data.</text>
</comment>
<dbReference type="NCBIfam" id="NF041907">
    <property type="entry name" value="CLCA_X"/>
    <property type="match status" value="1"/>
</dbReference>
<dbReference type="Proteomes" id="UP000714380">
    <property type="component" value="Unassembled WGS sequence"/>
</dbReference>
<reference evidence="2 3" key="1">
    <citation type="submission" date="2020-12" db="EMBL/GenBank/DDBJ databases">
        <title>Novel Thalassolituus-related marine hydrocarbonoclastic bacteria mediated algae-derived hydrocarbons mineralization in twilight zone of the northern South China Sea.</title>
        <authorList>
            <person name="Dong C."/>
        </authorList>
    </citation>
    <scope>NUCLEOTIDE SEQUENCE [LARGE SCALE GENOMIC DNA]</scope>
    <source>
        <strain evidence="2 3">IMCC1826</strain>
    </source>
</reference>
<accession>A0ABS7ZQ26</accession>
<dbReference type="Pfam" id="PF18796">
    <property type="entry name" value="LPD1"/>
    <property type="match status" value="1"/>
</dbReference>
<proteinExistence type="predicted"/>
<keyword evidence="3" id="KW-1185">Reference proteome</keyword>
<sequence length="285" mass="31296">MKANESTLLKRAFYRAGPDHRALLGGVIPDFLTIRQWFDFRGVEIGKWVTNSEQEQAAGLFFDALCDLTQILAGQPLSNTDNLLLGQQLISLRGTLSLQYGKGGRPGVSAHYAPQQRAFALAKNAGPGSIAHEWFHAFDHHMASKAFSSAEPLAFASKLWLKNNEAPTHRLTALLCQCFSAVMLSDDGECASDMFKASVAQDKKQGVVYFSQPEEMCARAFEAFVQDAGIKNAFLVRGTQKSAEAQLGLYPQGRQRLAIRRTFSAYFSALSNSLLRQAKAAQDAQ</sequence>
<dbReference type="InterPro" id="IPR041047">
    <property type="entry name" value="LPD1"/>
</dbReference>